<feature type="chain" id="PRO_5046729250" evidence="1">
    <location>
        <begin position="20"/>
        <end position="144"/>
    </location>
</feature>
<reference evidence="2 3" key="1">
    <citation type="journal article" date="2019" name="Int. J. Syst. Evol. Microbiol.">
        <title>The Global Catalogue of Microorganisms (GCM) 10K type strain sequencing project: providing services to taxonomists for standard genome sequencing and annotation.</title>
        <authorList>
            <consortium name="The Broad Institute Genomics Platform"/>
            <consortium name="The Broad Institute Genome Sequencing Center for Infectious Disease"/>
            <person name="Wu L."/>
            <person name="Ma J."/>
        </authorList>
    </citation>
    <scope>NUCLEOTIDE SEQUENCE [LARGE SCALE GENOMIC DNA]</scope>
    <source>
        <strain evidence="2 3">JCM 16231</strain>
    </source>
</reference>
<name>A0ABN1KAU0_9FLAO</name>
<proteinExistence type="predicted"/>
<comment type="caution">
    <text evidence="2">The sequence shown here is derived from an EMBL/GenBank/DDBJ whole genome shotgun (WGS) entry which is preliminary data.</text>
</comment>
<protein>
    <submittedName>
        <fullName evidence="2">Uncharacterized protein</fullName>
    </submittedName>
</protein>
<sequence length="144" mass="16195">MKFTFLILSLISLSLSLTAQDSEENKNLPQEKVQVPEIVTKLKVLEQVDIDGYRLTFKSVVNDGRCPEKVTCVWPGEANVMLEIFDGTDTTSKTIAIPALGFHRELFSTSEHVVFLKNLAPYPITARDNIQAYQLLLKIQPNKS</sequence>
<dbReference type="EMBL" id="BAAAGG010000006">
    <property type="protein sequence ID" value="GAA0760609.1"/>
    <property type="molecule type" value="Genomic_DNA"/>
</dbReference>
<dbReference type="RefSeq" id="WP_224455592.1">
    <property type="nucleotide sequence ID" value="NZ_BAAAGG010000006.1"/>
</dbReference>
<gene>
    <name evidence="2" type="ORF">GCM10009433_19890</name>
</gene>
<accession>A0ABN1KAU0</accession>
<keyword evidence="1" id="KW-0732">Signal</keyword>
<feature type="signal peptide" evidence="1">
    <location>
        <begin position="1"/>
        <end position="19"/>
    </location>
</feature>
<organism evidence="2 3">
    <name type="scientific">Psychroflexus lacisalsi</name>
    <dbReference type="NCBI Taxonomy" id="503928"/>
    <lineage>
        <taxon>Bacteria</taxon>
        <taxon>Pseudomonadati</taxon>
        <taxon>Bacteroidota</taxon>
        <taxon>Flavobacteriia</taxon>
        <taxon>Flavobacteriales</taxon>
        <taxon>Flavobacteriaceae</taxon>
        <taxon>Psychroflexus</taxon>
    </lineage>
</organism>
<evidence type="ECO:0000256" key="1">
    <source>
        <dbReference type="SAM" id="SignalP"/>
    </source>
</evidence>
<dbReference type="Proteomes" id="UP001500185">
    <property type="component" value="Unassembled WGS sequence"/>
</dbReference>
<keyword evidence="3" id="KW-1185">Reference proteome</keyword>
<evidence type="ECO:0000313" key="2">
    <source>
        <dbReference type="EMBL" id="GAA0760609.1"/>
    </source>
</evidence>
<evidence type="ECO:0000313" key="3">
    <source>
        <dbReference type="Proteomes" id="UP001500185"/>
    </source>
</evidence>